<organism evidence="7 8">
    <name type="scientific">Stentor coeruleus</name>
    <dbReference type="NCBI Taxonomy" id="5963"/>
    <lineage>
        <taxon>Eukaryota</taxon>
        <taxon>Sar</taxon>
        <taxon>Alveolata</taxon>
        <taxon>Ciliophora</taxon>
        <taxon>Postciliodesmatophora</taxon>
        <taxon>Heterotrichea</taxon>
        <taxon>Heterotrichida</taxon>
        <taxon>Stentoridae</taxon>
        <taxon>Stentor</taxon>
    </lineage>
</organism>
<dbReference type="EMBL" id="MPUH01000198">
    <property type="protein sequence ID" value="OMJ86678.1"/>
    <property type="molecule type" value="Genomic_DNA"/>
</dbReference>
<feature type="domain" description="RanBP2-type" evidence="6">
    <location>
        <begin position="490"/>
        <end position="519"/>
    </location>
</feature>
<dbReference type="AlphaFoldDB" id="A0A1R2CCD9"/>
<evidence type="ECO:0000256" key="2">
    <source>
        <dbReference type="ARBA" id="ARBA00022771"/>
    </source>
</evidence>
<dbReference type="PROSITE" id="PS01358">
    <property type="entry name" value="ZF_RANBP2_1"/>
    <property type="match status" value="5"/>
</dbReference>
<evidence type="ECO:0000256" key="5">
    <source>
        <dbReference type="SAM" id="MobiDB-lite"/>
    </source>
</evidence>
<dbReference type="SMART" id="SM00547">
    <property type="entry name" value="ZnF_RBZ"/>
    <property type="match status" value="7"/>
</dbReference>
<dbReference type="GO" id="GO:0008270">
    <property type="term" value="F:zinc ion binding"/>
    <property type="evidence" value="ECO:0007669"/>
    <property type="project" value="UniProtKB-KW"/>
</dbReference>
<evidence type="ECO:0000313" key="7">
    <source>
        <dbReference type="EMBL" id="OMJ86678.1"/>
    </source>
</evidence>
<dbReference type="Proteomes" id="UP000187209">
    <property type="component" value="Unassembled WGS sequence"/>
</dbReference>
<keyword evidence="2 4" id="KW-0863">Zinc-finger</keyword>
<evidence type="ECO:0000313" key="8">
    <source>
        <dbReference type="Proteomes" id="UP000187209"/>
    </source>
</evidence>
<feature type="region of interest" description="Disordered" evidence="5">
    <location>
        <begin position="760"/>
        <end position="788"/>
    </location>
</feature>
<dbReference type="PROSITE" id="PS50199">
    <property type="entry name" value="ZF_RANBP2_2"/>
    <property type="match status" value="2"/>
</dbReference>
<protein>
    <recommendedName>
        <fullName evidence="6">RanBP2-type domain-containing protein</fullName>
    </recommendedName>
</protein>
<dbReference type="OrthoDB" id="448399at2759"/>
<name>A0A1R2CCD9_9CILI</name>
<evidence type="ECO:0000256" key="4">
    <source>
        <dbReference type="PROSITE-ProRule" id="PRU00322"/>
    </source>
</evidence>
<dbReference type="InterPro" id="IPR001876">
    <property type="entry name" value="Znf_RanBP2"/>
</dbReference>
<keyword evidence="8" id="KW-1185">Reference proteome</keyword>
<sequence length="1006" mass="116420">MDLDNFKSIVLEDYEESDVKGLKSVATLVISCKEMRKLLQRTHDSKNCLDHLCISCNFNNIFKSFNNKTKIDLSTLKRKLKTLSASKGIPNRNQLSDAMEILDFILNAFHCHHFEDYSNGISEALTQKNCFYNCCSHKLFGLRIKEEYTCKCRSSFEIKWENSNFFQYFNISTILSSVNYNHSINLLNVPKFLLTENTIPKNSHIKNQMINILSEKLKNAHRNLCSNENCIENSSSVKFILEEPPEMFIINLLWESNEIGHLDCYFSTISITGLFLISDIYSIISKQKFSIVGIMFLKDKDYEYAFRNTNLWYFKSYEKGISWLELVTNVVINKYHPVGLVYEKSKIDIELYISIEKLVWLEKTACKFDHCSLNLSESLYQNAIEKFDVSSSKKNIINNKPKVNKEAWCASEKPEKQNEDSSIFSQENSANTILNKWSCECGKENDNDNNICQRCKKVKHGLSGWVCFNCTFYNQKGFRMCRGCSVFEPNRNKWQCENCYNFNHINSQQCLSCKKFNRNNSSEAGKNIEKAQTENVVGKEASNLNSPECKASSENINYKDSHDESAKYSKETWLCMLCYTLNNSNIFNCKKCQKIRKDVADQKINEKPAEENKQTEWICDSCKSANDILLDKCKNCKKSYSEKSNTLKSFEKHEEKVLDIECKPEAEKSKENRICIKCKKENNYILETCLECINAKFLANSSVIPEEITEIKNNFFWICKKCSHQNNSMYYCFKCKNEKEEKMNDVAEIKEEGKVNDLTESKKKEKVNDSAESKEEEKVNDLTESKNKGKVNDLAESKEEEKVINLSKNDFWNCESCKNSTSTAKNICDFCDLSKGSLKESWVCRHCKKVNLFCRSCCLYCDKYFSKCENCEALVYSPEVFCDKCKKIKSSVEIFWECQSCNNKNEKNVTECKSCLKEKTQNISKDVQSLRNKNFNNMLKNTNEKPNCSKCNKAMLSVFCESCGKSVLYREKCINCGNHLADLTVCYICMFRSGLTISSSHSFNPK</sequence>
<comment type="caution">
    <text evidence="7">The sequence shown here is derived from an EMBL/GenBank/DDBJ whole genome shotgun (WGS) entry which is preliminary data.</text>
</comment>
<evidence type="ECO:0000256" key="3">
    <source>
        <dbReference type="ARBA" id="ARBA00022833"/>
    </source>
</evidence>
<keyword evidence="1" id="KW-0479">Metal-binding</keyword>
<evidence type="ECO:0000259" key="6">
    <source>
        <dbReference type="PROSITE" id="PS50199"/>
    </source>
</evidence>
<feature type="domain" description="RanBP2-type" evidence="6">
    <location>
        <begin position="889"/>
        <end position="921"/>
    </location>
</feature>
<keyword evidence="3" id="KW-0862">Zinc</keyword>
<accession>A0A1R2CCD9</accession>
<proteinExistence type="predicted"/>
<gene>
    <name evidence="7" type="ORF">SteCoe_11763</name>
</gene>
<reference evidence="7 8" key="1">
    <citation type="submission" date="2016-11" db="EMBL/GenBank/DDBJ databases">
        <title>The macronuclear genome of Stentor coeruleus: a giant cell with tiny introns.</title>
        <authorList>
            <person name="Slabodnick M."/>
            <person name="Ruby J.G."/>
            <person name="Reiff S.B."/>
            <person name="Swart E.C."/>
            <person name="Gosai S."/>
            <person name="Prabakaran S."/>
            <person name="Witkowska E."/>
            <person name="Larue G.E."/>
            <person name="Fisher S."/>
            <person name="Freeman R.M."/>
            <person name="Gunawardena J."/>
            <person name="Chu W."/>
            <person name="Stover N.A."/>
            <person name="Gregory B.D."/>
            <person name="Nowacki M."/>
            <person name="Derisi J."/>
            <person name="Roy S.W."/>
            <person name="Marshall W.F."/>
            <person name="Sood P."/>
        </authorList>
    </citation>
    <scope>NUCLEOTIDE SEQUENCE [LARGE SCALE GENOMIC DNA]</scope>
    <source>
        <strain evidence="7">WM001</strain>
    </source>
</reference>
<evidence type="ECO:0000256" key="1">
    <source>
        <dbReference type="ARBA" id="ARBA00022723"/>
    </source>
</evidence>